<gene>
    <name evidence="1" type="ORF">ACEZDE_25890</name>
</gene>
<accession>A0ABV6W2N4</accession>
<comment type="caution">
    <text evidence="1">The sequence shown here is derived from an EMBL/GenBank/DDBJ whole genome shotgun (WGS) entry which is preliminary data.</text>
</comment>
<keyword evidence="2" id="KW-1185">Reference proteome</keyword>
<organism evidence="1 2">
    <name type="scientific">Streptacidiphilus cavernicola</name>
    <dbReference type="NCBI Taxonomy" id="3342716"/>
    <lineage>
        <taxon>Bacteria</taxon>
        <taxon>Bacillati</taxon>
        <taxon>Actinomycetota</taxon>
        <taxon>Actinomycetes</taxon>
        <taxon>Kitasatosporales</taxon>
        <taxon>Streptomycetaceae</taxon>
        <taxon>Streptacidiphilus</taxon>
    </lineage>
</organism>
<dbReference type="EMBL" id="JBHFAB010000022">
    <property type="protein sequence ID" value="MFC1420043.1"/>
    <property type="molecule type" value="Genomic_DNA"/>
</dbReference>
<proteinExistence type="predicted"/>
<name>A0ABV6W2N4_9ACTN</name>
<evidence type="ECO:0000313" key="2">
    <source>
        <dbReference type="Proteomes" id="UP001592531"/>
    </source>
</evidence>
<reference evidence="1 2" key="1">
    <citation type="submission" date="2024-09" db="EMBL/GenBank/DDBJ databases">
        <authorList>
            <person name="Lee S.D."/>
        </authorList>
    </citation>
    <scope>NUCLEOTIDE SEQUENCE [LARGE SCALE GENOMIC DNA]</scope>
    <source>
        <strain evidence="1 2">N8-3</strain>
    </source>
</reference>
<protein>
    <submittedName>
        <fullName evidence="1">Uncharacterized protein</fullName>
    </submittedName>
</protein>
<sequence length="69" mass="8134">MPEARWSRISPAELFPAAAEVSDRGRRHAPGPDEPVYSQLVGEWRQRGRMLPGQRDREWVELVVRPRWR</sequence>
<dbReference type="RefSeq" id="WP_380540501.1">
    <property type="nucleotide sequence ID" value="NZ_JBHFAB010000022.1"/>
</dbReference>
<dbReference type="Proteomes" id="UP001592531">
    <property type="component" value="Unassembled WGS sequence"/>
</dbReference>
<evidence type="ECO:0000313" key="1">
    <source>
        <dbReference type="EMBL" id="MFC1420043.1"/>
    </source>
</evidence>